<dbReference type="OrthoDB" id="9796370at2"/>
<accession>A0A521B2R4</accession>
<dbReference type="Proteomes" id="UP000319267">
    <property type="component" value="Unassembled WGS sequence"/>
</dbReference>
<organism evidence="1 2">
    <name type="scientific">Flavobacterium nitrogenifigens</name>
    <dbReference type="NCBI Taxonomy" id="1617283"/>
    <lineage>
        <taxon>Bacteria</taxon>
        <taxon>Pseudomonadati</taxon>
        <taxon>Bacteroidota</taxon>
        <taxon>Flavobacteriia</taxon>
        <taxon>Flavobacteriales</taxon>
        <taxon>Flavobacteriaceae</taxon>
        <taxon>Flavobacterium</taxon>
    </lineage>
</organism>
<evidence type="ECO:0000313" key="1">
    <source>
        <dbReference type="EMBL" id="SMO41404.1"/>
    </source>
</evidence>
<dbReference type="EMBL" id="FXTQ01000001">
    <property type="protein sequence ID" value="SMO41404.1"/>
    <property type="molecule type" value="Genomic_DNA"/>
</dbReference>
<gene>
    <name evidence="1" type="ORF">SAMN06265220_101629</name>
</gene>
<evidence type="ECO:0000313" key="2">
    <source>
        <dbReference type="Proteomes" id="UP000319267"/>
    </source>
</evidence>
<keyword evidence="2" id="KW-1185">Reference proteome</keyword>
<sequence>MKLIDRVDIESWAKKYEGKGFFPYLISKLVYFSTLPDAQINIPSGSAVFLGGWDGIVYSEQQRPYVPAGQSLWEFGTNIKFKPKADADYKKRSEDPLGYDPSQCTYVFVTPMLWAQKEEWRTEKLAENIWKDIWVFDAVDLEQWLDKSSPVALWFARELKKVPSDGTVDAEQFWAEWSIGDAGQIVPKIITSGRENEVNQLCDFLNGSPNIITVQAKTKTEALAFIIAAADCFEENQKQRFFSKTMVVEKEESYRTLYVNYAKTALNLIPKFDDKSLLQAAVSQGHHVMIPVGADYDIHHKTIILPTIGREGQIDGLVEMGLSKEDAERYSKEAGRDINKLRRLLKFIDNRAPWFKNENIREIIPALILGRWNIYNPGDCQILEKLSGLPFDDYMAILHRWRDFEDSPVLQIGNTWRLTSPLDLWNSVSKYITKNDLEILSESFMSVFNDTGNSGETQLISITYSFNPPKRYSIWTQEGLVQTLVMISLHGESIQSVLHTRPQIWVDQVINNLLFDADSDLWRRTNRKLPLIAEASPKSFFKAVQNSLQKNEPEIMGMFRTKADFLGESSSHTGLLWALEGLAWMPEHLFQATDILLKLAELDPGGKLSNRPAKSLADIYRPRYFQTLAPIQERMEILTAAIKRNPKEGWELLRKLMPKSHDMGSTNNKLRWRLFDKNITLDHSLQEATSAYHVILDLMLELFDNSDEKLAVIIEHSAKMTSFEDCEKMLVFIEANYVTIPKNSTLSRNKTRKILYLHRSSPDAYWSLNEEFLIRYQAIYNALEPEDPTAKYKWLFDSYQVNFPQGRLEIDDDKEEADYNSKVLKVRLEALKILSAEIGIDGVLKLADTPESTQILASVLSKAEQTESEIIEIVSTLKNTGSNKKLVSLYIGNKTSLHGLKWLFDLCSKLETMNLDDIDLFTLFSNVDPSEELWNYIANKSESFNETYWLSIGPYFARITTKESIIAINKLLVYKRFKSALRAAYYLKKELPTEMLSTILYKVATEECRDSFLLEPDEITSLFKEIGKREDKNNETLIKLEWHYLTVLNSYASGYKPKLLINELSESPEFFVDVLKWIYMPSDDKNIEPELKSIPKETLQNYALRGFDLLENFKKIPGVRSDNTIDHSVINMWINKVRELAQTADRIEFADKHLGILLAQFSEENKDYWPPDEISQIIERINTTSLKDNFSVTVTNKRGFTSRSPFEGGNIEKNNAAHFQKLADLHKYNHPNLSEIFMKISEDYLNTAGYQDNQAERDRLDH</sequence>
<reference evidence="1 2" key="1">
    <citation type="submission" date="2017-05" db="EMBL/GenBank/DDBJ databases">
        <authorList>
            <person name="Varghese N."/>
            <person name="Submissions S."/>
        </authorList>
    </citation>
    <scope>NUCLEOTIDE SEQUENCE [LARGE SCALE GENOMIC DNA]</scope>
    <source>
        <strain evidence="1 2">DSM 29982</strain>
    </source>
</reference>
<proteinExistence type="predicted"/>
<dbReference type="AlphaFoldDB" id="A0A521B2R4"/>
<name>A0A521B2R4_9FLAO</name>
<protein>
    <submittedName>
        <fullName evidence="1">Uncharacterized protein</fullName>
    </submittedName>
</protein>
<dbReference type="RefSeq" id="WP_111377061.1">
    <property type="nucleotide sequence ID" value="NZ_CP043612.1"/>
</dbReference>